<dbReference type="EC" id="2.7.7.52" evidence="7"/>
<dbReference type="InterPro" id="IPR054708">
    <property type="entry name" value="MTPAP-like_central"/>
</dbReference>
<dbReference type="STRING" id="7897.ENSLACP00000012804"/>
<keyword evidence="11" id="KW-0548">Nucleotidyltransferase</keyword>
<keyword evidence="16" id="KW-0067">ATP-binding</keyword>
<keyword evidence="10" id="KW-0808">Transferase</keyword>
<evidence type="ECO:0000256" key="11">
    <source>
        <dbReference type="ARBA" id="ARBA00022695"/>
    </source>
</evidence>
<dbReference type="Pfam" id="PF12874">
    <property type="entry name" value="zf-met"/>
    <property type="match status" value="1"/>
</dbReference>
<accession>H3AT33</accession>
<keyword evidence="19" id="KW-0464">Manganese</keyword>
<evidence type="ECO:0000256" key="15">
    <source>
        <dbReference type="ARBA" id="ARBA00022833"/>
    </source>
</evidence>
<dbReference type="GO" id="GO:0003723">
    <property type="term" value="F:RNA binding"/>
    <property type="evidence" value="ECO:0007669"/>
    <property type="project" value="UniProtKB-UniRule"/>
</dbReference>
<evidence type="ECO:0000256" key="3">
    <source>
        <dbReference type="ARBA" id="ARBA00004324"/>
    </source>
</evidence>
<evidence type="ECO:0000256" key="17">
    <source>
        <dbReference type="ARBA" id="ARBA00022842"/>
    </source>
</evidence>
<comment type="cofactor">
    <cofactor evidence="2">
        <name>Mg(2+)</name>
        <dbReference type="ChEBI" id="CHEBI:18420"/>
    </cofactor>
</comment>
<dbReference type="PANTHER" id="PTHR12271">
    <property type="entry name" value="POLY A POLYMERASE CID PAP -RELATED"/>
    <property type="match status" value="1"/>
</dbReference>
<evidence type="ECO:0000256" key="21">
    <source>
        <dbReference type="ARBA" id="ARBA00030790"/>
    </source>
</evidence>
<dbReference type="Pfam" id="PF22600">
    <property type="entry name" value="MTPAP-like_central"/>
    <property type="match status" value="2"/>
</dbReference>
<keyword evidence="17" id="KW-0460">Magnesium</keyword>
<dbReference type="OMA" id="QDWAMQG"/>
<keyword evidence="29" id="KW-1185">Reference proteome</keyword>
<protein>
    <recommendedName>
        <fullName evidence="8">Speckle targeted PIP5K1A-regulated poly(A) polymerase</fullName>
        <ecNumber evidence="6">2.7.7.19</ecNumber>
        <ecNumber evidence="7">2.7.7.52</ecNumber>
    </recommendedName>
    <alternativeName>
        <fullName evidence="21">RNA-binding motif protein 21</fullName>
    </alternativeName>
    <alternativeName>
        <fullName evidence="22">U6 snRNA-specific terminal uridylyltransferase 1</fullName>
    </alternativeName>
</protein>
<dbReference type="GO" id="GO:0005524">
    <property type="term" value="F:ATP binding"/>
    <property type="evidence" value="ECO:0007669"/>
    <property type="project" value="UniProtKB-KW"/>
</dbReference>
<comment type="similarity">
    <text evidence="5">Belongs to the DNA polymerase type-B-like family.</text>
</comment>
<evidence type="ECO:0000256" key="2">
    <source>
        <dbReference type="ARBA" id="ARBA00001946"/>
    </source>
</evidence>
<evidence type="ECO:0000256" key="16">
    <source>
        <dbReference type="ARBA" id="ARBA00022840"/>
    </source>
</evidence>
<dbReference type="Gene3D" id="1.10.1410.10">
    <property type="match status" value="1"/>
</dbReference>
<dbReference type="EC" id="2.7.7.19" evidence="6"/>
<dbReference type="GO" id="GO:0050265">
    <property type="term" value="F:RNA uridylyltransferase activity"/>
    <property type="evidence" value="ECO:0007669"/>
    <property type="project" value="UniProtKB-EC"/>
</dbReference>
<comment type="catalytic activity">
    <reaction evidence="24">
        <text>RNA(n) + UTP = RNA(n)-3'-uridine ribonucleotide + diphosphate</text>
        <dbReference type="Rhea" id="RHEA:14785"/>
        <dbReference type="Rhea" id="RHEA-COMP:14527"/>
        <dbReference type="Rhea" id="RHEA-COMP:17348"/>
        <dbReference type="ChEBI" id="CHEBI:33019"/>
        <dbReference type="ChEBI" id="CHEBI:46398"/>
        <dbReference type="ChEBI" id="CHEBI:140395"/>
        <dbReference type="ChEBI" id="CHEBI:173116"/>
        <dbReference type="EC" id="2.7.7.52"/>
    </reaction>
</comment>
<keyword evidence="20" id="KW-0539">Nucleus</keyword>
<dbReference type="PANTHER" id="PTHR12271:SF127">
    <property type="entry name" value="SPECKLE TARGETED PIP5K1A-REGULATED POLY(A) POLYMERASE"/>
    <property type="match status" value="1"/>
</dbReference>
<dbReference type="SUPFAM" id="SSF81631">
    <property type="entry name" value="PAP/OAS1 substrate-binding domain"/>
    <property type="match status" value="1"/>
</dbReference>
<evidence type="ECO:0000256" key="6">
    <source>
        <dbReference type="ARBA" id="ARBA00012388"/>
    </source>
</evidence>
<dbReference type="SUPFAM" id="SSF54928">
    <property type="entry name" value="RNA-binding domain, RBD"/>
    <property type="match status" value="1"/>
</dbReference>
<proteinExistence type="inferred from homology"/>
<dbReference type="CDD" id="cd12279">
    <property type="entry name" value="RRM_TUT1"/>
    <property type="match status" value="1"/>
</dbReference>
<dbReference type="InterPro" id="IPR034388">
    <property type="entry name" value="Star-PAP_RRM"/>
</dbReference>
<dbReference type="GeneTree" id="ENSGT00940000159914"/>
<gene>
    <name evidence="28" type="primary">TUT1</name>
</gene>
<evidence type="ECO:0000256" key="14">
    <source>
        <dbReference type="ARBA" id="ARBA00022771"/>
    </source>
</evidence>
<evidence type="ECO:0000256" key="22">
    <source>
        <dbReference type="ARBA" id="ARBA00033036"/>
    </source>
</evidence>
<dbReference type="InParanoid" id="H3AT33"/>
<keyword evidence="18 25" id="KW-0694">RNA-binding</keyword>
<keyword evidence="15" id="KW-0862">Zinc</keyword>
<keyword evidence="13" id="KW-0547">Nucleotide-binding</keyword>
<dbReference type="InterPro" id="IPR012677">
    <property type="entry name" value="Nucleotide-bd_a/b_plait_sf"/>
</dbReference>
<dbReference type="InterPro" id="IPR002058">
    <property type="entry name" value="PAP_assoc"/>
</dbReference>
<comment type="subcellular location">
    <subcellularLocation>
        <location evidence="3">Nucleus speckle</location>
    </subcellularLocation>
    <subcellularLocation>
        <location evidence="4">Nucleus</location>
        <location evidence="4">Nucleolus</location>
    </subcellularLocation>
</comment>
<evidence type="ECO:0000259" key="27">
    <source>
        <dbReference type="PROSITE" id="PS50102"/>
    </source>
</evidence>
<comment type="catalytic activity">
    <reaction evidence="23">
        <text>RNA(n) + ATP = RNA(n)-3'-adenine ribonucleotide + diphosphate</text>
        <dbReference type="Rhea" id="RHEA:11332"/>
        <dbReference type="Rhea" id="RHEA-COMP:14527"/>
        <dbReference type="Rhea" id="RHEA-COMP:17347"/>
        <dbReference type="ChEBI" id="CHEBI:30616"/>
        <dbReference type="ChEBI" id="CHEBI:33019"/>
        <dbReference type="ChEBI" id="CHEBI:140395"/>
        <dbReference type="ChEBI" id="CHEBI:173115"/>
        <dbReference type="EC" id="2.7.7.19"/>
    </reaction>
</comment>
<evidence type="ECO:0000256" key="4">
    <source>
        <dbReference type="ARBA" id="ARBA00004604"/>
    </source>
</evidence>
<evidence type="ECO:0000256" key="7">
    <source>
        <dbReference type="ARBA" id="ARBA00012472"/>
    </source>
</evidence>
<evidence type="ECO:0000256" key="25">
    <source>
        <dbReference type="PROSITE-ProRule" id="PRU00176"/>
    </source>
</evidence>
<dbReference type="InterPro" id="IPR000504">
    <property type="entry name" value="RRM_dom"/>
</dbReference>
<dbReference type="Proteomes" id="UP000008672">
    <property type="component" value="Unassembled WGS sequence"/>
</dbReference>
<evidence type="ECO:0000256" key="24">
    <source>
        <dbReference type="ARBA" id="ARBA00049105"/>
    </source>
</evidence>
<dbReference type="SMART" id="SM00360">
    <property type="entry name" value="RRM"/>
    <property type="match status" value="1"/>
</dbReference>
<keyword evidence="14" id="KW-0863">Zinc-finger</keyword>
<dbReference type="Pfam" id="PF03828">
    <property type="entry name" value="PAP_assoc"/>
    <property type="match status" value="1"/>
</dbReference>
<evidence type="ECO:0000256" key="20">
    <source>
        <dbReference type="ARBA" id="ARBA00023242"/>
    </source>
</evidence>
<evidence type="ECO:0000256" key="12">
    <source>
        <dbReference type="ARBA" id="ARBA00022723"/>
    </source>
</evidence>
<evidence type="ECO:0000313" key="28">
    <source>
        <dbReference type="Ensembl" id="ENSLACP00000012804.1"/>
    </source>
</evidence>
<dbReference type="AlphaFoldDB" id="H3AT33"/>
<dbReference type="SUPFAM" id="SSF81301">
    <property type="entry name" value="Nucleotidyltransferase"/>
    <property type="match status" value="1"/>
</dbReference>
<reference evidence="28" key="3">
    <citation type="submission" date="2025-09" db="UniProtKB">
        <authorList>
            <consortium name="Ensembl"/>
        </authorList>
    </citation>
    <scope>IDENTIFICATION</scope>
</reference>
<dbReference type="GO" id="GO:0031123">
    <property type="term" value="P:RNA 3'-end processing"/>
    <property type="evidence" value="ECO:0007669"/>
    <property type="project" value="TreeGrafter"/>
</dbReference>
<evidence type="ECO:0000256" key="26">
    <source>
        <dbReference type="SAM" id="MobiDB-lite"/>
    </source>
</evidence>
<dbReference type="Gene3D" id="3.30.160.60">
    <property type="entry name" value="Classic Zinc Finger"/>
    <property type="match status" value="1"/>
</dbReference>
<sequence length="845" mass="95471">LSADVEALLRGGFHCRLCDINVPNQPSLEDHIKGKKHQKLLSVRTNRKSQEERSVFVSGFKRGTSDLEITGHFQRYGSVSSVIMDKNKGVYAIVELDNIETLQKVLSETQHCMNGQRLQVKPREKKEFKYTPKKKQSSHRNQVLSQEELSEALCQANHVDEQMSQLMQLFELSDSERKVRELLVTLLQEVFSEFFPGCKVLPFGSSVNCFDTHACDLDLFLDLENTKTFQAKAKADAEEVSDVLTFSHHTKSTKVCVSLSPPPSKNCKSGFVFGGVTGELHSSEILHYKVCNYTLAWFLGAIPKRDVVEGNGEDAQSEDSILSDIDLETASAVEVLELVATVLQKCVPGVHKVQAVTTARLPVVKFVHKETGLQGDVSINNRLAVRNTKFLQLCASMDERVRPLTYAVRYWAKQKQLAGNPFGGGPLLNNYALTLLVIFYLQNRTPPILPTVSKLKAITEDQEQCVIDGYDCSFPSDNSKVEPGENSENLCSLLAEFYNFYTEFDFAGTVISLREGRDLPVTEFVDPELNRKLRLGPINIQDPFELDHNVAGNINDKTGQKFKKECSDASKYCRSLQYQRKSNKGKVWGLVRLFHTHSSAESSPSTSQRQAGTQDRMVIIIPFKLSALSDDTKKSLHGSSDFREIWFEKVCCALLYVMEEVLQCSCSSTEENGTCVSSDHVNINENSEDLVVLSDDNPQPGSKRLFEEEMLKASPSKKPKLENLKFRDSVMWYITVWHKVWMGRRKVRRQLRHNTGTQNEADCSTEVSCFDLETKVTKAILEQEREADATKPLITLTMSAKVLGRNKDTSTCLQFTPVQDDQFLFHDFFHFLESFVPKMIKKHIE</sequence>
<dbReference type="CDD" id="cd05402">
    <property type="entry name" value="NT_PAP_TUTase"/>
    <property type="match status" value="1"/>
</dbReference>
<keyword evidence="9" id="KW-0507">mRNA processing</keyword>
<dbReference type="GO" id="GO:0008270">
    <property type="term" value="F:zinc ion binding"/>
    <property type="evidence" value="ECO:0007669"/>
    <property type="project" value="UniProtKB-KW"/>
</dbReference>
<dbReference type="Gene3D" id="3.30.70.330">
    <property type="match status" value="1"/>
</dbReference>
<name>H3AT33_LATCH</name>
<reference evidence="29" key="1">
    <citation type="submission" date="2011-08" db="EMBL/GenBank/DDBJ databases">
        <title>The draft genome of Latimeria chalumnae.</title>
        <authorList>
            <person name="Di Palma F."/>
            <person name="Alfoldi J."/>
            <person name="Johnson J."/>
            <person name="Berlin A."/>
            <person name="Gnerre S."/>
            <person name="Jaffe D."/>
            <person name="MacCallum I."/>
            <person name="Young S."/>
            <person name="Walker B.J."/>
            <person name="Lander E."/>
            <person name="Lindblad-Toh K."/>
        </authorList>
    </citation>
    <scope>NUCLEOTIDE SEQUENCE [LARGE SCALE GENOMIC DNA]</scope>
    <source>
        <strain evidence="29">Wild caught</strain>
    </source>
</reference>
<evidence type="ECO:0000256" key="13">
    <source>
        <dbReference type="ARBA" id="ARBA00022741"/>
    </source>
</evidence>
<dbReference type="eggNOG" id="KOG2277">
    <property type="taxonomic scope" value="Eukaryota"/>
</dbReference>
<feature type="region of interest" description="Disordered" evidence="26">
    <location>
        <begin position="123"/>
        <end position="142"/>
    </location>
</feature>
<dbReference type="InterPro" id="IPR043519">
    <property type="entry name" value="NT_sf"/>
</dbReference>
<dbReference type="InterPro" id="IPR035979">
    <property type="entry name" value="RBD_domain_sf"/>
</dbReference>
<dbReference type="FunCoup" id="H3AT33">
    <property type="interactions" value="3192"/>
</dbReference>
<dbReference type="InterPro" id="IPR003604">
    <property type="entry name" value="Matrin/U1-like-C_Znf_C2H2"/>
</dbReference>
<evidence type="ECO:0000256" key="5">
    <source>
        <dbReference type="ARBA" id="ARBA00008593"/>
    </source>
</evidence>
<comment type="cofactor">
    <cofactor evidence="1">
        <name>Mn(2+)</name>
        <dbReference type="ChEBI" id="CHEBI:29035"/>
    </cofactor>
</comment>
<dbReference type="GO" id="GO:1990817">
    <property type="term" value="F:poly(A) RNA polymerase activity"/>
    <property type="evidence" value="ECO:0007669"/>
    <property type="project" value="UniProtKB-EC"/>
</dbReference>
<evidence type="ECO:0000256" key="9">
    <source>
        <dbReference type="ARBA" id="ARBA00022664"/>
    </source>
</evidence>
<dbReference type="PROSITE" id="PS50102">
    <property type="entry name" value="RRM"/>
    <property type="match status" value="1"/>
</dbReference>
<dbReference type="EMBL" id="AFYH01108637">
    <property type="status" value="NOT_ANNOTATED_CDS"/>
    <property type="molecule type" value="Genomic_DNA"/>
</dbReference>
<dbReference type="GO" id="GO:0005730">
    <property type="term" value="C:nucleolus"/>
    <property type="evidence" value="ECO:0007669"/>
    <property type="project" value="UniProtKB-SubCell"/>
</dbReference>
<evidence type="ECO:0000256" key="8">
    <source>
        <dbReference type="ARBA" id="ARBA00021679"/>
    </source>
</evidence>
<dbReference type="GO" id="GO:0006397">
    <property type="term" value="P:mRNA processing"/>
    <property type="evidence" value="ECO:0007669"/>
    <property type="project" value="UniProtKB-KW"/>
</dbReference>
<reference evidence="28" key="2">
    <citation type="submission" date="2025-08" db="UniProtKB">
        <authorList>
            <consortium name="Ensembl"/>
        </authorList>
    </citation>
    <scope>IDENTIFICATION</scope>
</reference>
<organism evidence="28 29">
    <name type="scientific">Latimeria chalumnae</name>
    <name type="common">Coelacanth</name>
    <dbReference type="NCBI Taxonomy" id="7897"/>
    <lineage>
        <taxon>Eukaryota</taxon>
        <taxon>Metazoa</taxon>
        <taxon>Chordata</taxon>
        <taxon>Craniata</taxon>
        <taxon>Vertebrata</taxon>
        <taxon>Euteleostomi</taxon>
        <taxon>Coelacanthiformes</taxon>
        <taxon>Coelacanthidae</taxon>
        <taxon>Latimeria</taxon>
    </lineage>
</organism>
<feature type="domain" description="RRM" evidence="27">
    <location>
        <begin position="53"/>
        <end position="135"/>
    </location>
</feature>
<dbReference type="InterPro" id="IPR013087">
    <property type="entry name" value="Znf_C2H2_type"/>
</dbReference>
<dbReference type="SMART" id="SM00451">
    <property type="entry name" value="ZnF_U1"/>
    <property type="match status" value="1"/>
</dbReference>
<dbReference type="Bgee" id="ENSLACG00000011278">
    <property type="expression patterns" value="Expressed in pelvic fin and 6 other cell types or tissues"/>
</dbReference>
<evidence type="ECO:0000256" key="18">
    <source>
        <dbReference type="ARBA" id="ARBA00022884"/>
    </source>
</evidence>
<evidence type="ECO:0000256" key="19">
    <source>
        <dbReference type="ARBA" id="ARBA00023211"/>
    </source>
</evidence>
<evidence type="ECO:0000256" key="10">
    <source>
        <dbReference type="ARBA" id="ARBA00022679"/>
    </source>
</evidence>
<evidence type="ECO:0000256" key="23">
    <source>
        <dbReference type="ARBA" id="ARBA00048830"/>
    </source>
</evidence>
<keyword evidence="12" id="KW-0479">Metal-binding</keyword>
<dbReference type="Ensembl" id="ENSLACT00000012898.1">
    <property type="protein sequence ID" value="ENSLACP00000012804.1"/>
    <property type="gene ID" value="ENSLACG00000011278.1"/>
</dbReference>
<dbReference type="PROSITE" id="PS00028">
    <property type="entry name" value="ZINC_FINGER_C2H2_1"/>
    <property type="match status" value="1"/>
</dbReference>
<dbReference type="Gene3D" id="3.30.460.10">
    <property type="entry name" value="Beta Polymerase, domain 2"/>
    <property type="match status" value="2"/>
</dbReference>
<dbReference type="GO" id="GO:0016607">
    <property type="term" value="C:nuclear speck"/>
    <property type="evidence" value="ECO:0007669"/>
    <property type="project" value="UniProtKB-SubCell"/>
</dbReference>
<evidence type="ECO:0000313" key="29">
    <source>
        <dbReference type="Proteomes" id="UP000008672"/>
    </source>
</evidence>
<evidence type="ECO:0000256" key="1">
    <source>
        <dbReference type="ARBA" id="ARBA00001936"/>
    </source>
</evidence>